<name>A0A8X6UBT5_NEPPI</name>
<proteinExistence type="predicted"/>
<comment type="caution">
    <text evidence="1">The sequence shown here is derived from an EMBL/GenBank/DDBJ whole genome shotgun (WGS) entry which is preliminary data.</text>
</comment>
<dbReference type="Proteomes" id="UP000887013">
    <property type="component" value="Unassembled WGS sequence"/>
</dbReference>
<dbReference type="EMBL" id="BMAW01027278">
    <property type="protein sequence ID" value="GFU01428.1"/>
    <property type="molecule type" value="Genomic_DNA"/>
</dbReference>
<sequence>MNRFDELDFRNWFEEIRNADESDIGFSNFENYENDADVKSPSFAPPDLQFNSSSEEVTNEEESIVPEIRTVYPVLEQNIFLSINCFNYE</sequence>
<gene>
    <name evidence="1" type="ORF">NPIL_479231</name>
</gene>
<dbReference type="AlphaFoldDB" id="A0A8X6UBT5"/>
<evidence type="ECO:0000313" key="2">
    <source>
        <dbReference type="Proteomes" id="UP000887013"/>
    </source>
</evidence>
<evidence type="ECO:0000313" key="1">
    <source>
        <dbReference type="EMBL" id="GFU01428.1"/>
    </source>
</evidence>
<reference evidence="1" key="1">
    <citation type="submission" date="2020-08" db="EMBL/GenBank/DDBJ databases">
        <title>Multicomponent nature underlies the extraordinary mechanical properties of spider dragline silk.</title>
        <authorList>
            <person name="Kono N."/>
            <person name="Nakamura H."/>
            <person name="Mori M."/>
            <person name="Yoshida Y."/>
            <person name="Ohtoshi R."/>
            <person name="Malay A.D."/>
            <person name="Moran D.A.P."/>
            <person name="Tomita M."/>
            <person name="Numata K."/>
            <person name="Arakawa K."/>
        </authorList>
    </citation>
    <scope>NUCLEOTIDE SEQUENCE</scope>
</reference>
<accession>A0A8X6UBT5</accession>
<organism evidence="1 2">
    <name type="scientific">Nephila pilipes</name>
    <name type="common">Giant wood spider</name>
    <name type="synonym">Nephila maculata</name>
    <dbReference type="NCBI Taxonomy" id="299642"/>
    <lineage>
        <taxon>Eukaryota</taxon>
        <taxon>Metazoa</taxon>
        <taxon>Ecdysozoa</taxon>
        <taxon>Arthropoda</taxon>
        <taxon>Chelicerata</taxon>
        <taxon>Arachnida</taxon>
        <taxon>Araneae</taxon>
        <taxon>Araneomorphae</taxon>
        <taxon>Entelegynae</taxon>
        <taxon>Araneoidea</taxon>
        <taxon>Nephilidae</taxon>
        <taxon>Nephila</taxon>
    </lineage>
</organism>
<protein>
    <submittedName>
        <fullName evidence="1">Uncharacterized protein</fullName>
    </submittedName>
</protein>
<keyword evidence="2" id="KW-1185">Reference proteome</keyword>